<comment type="caution">
    <text evidence="1">The sequence shown here is derived from an EMBL/GenBank/DDBJ whole genome shotgun (WGS) entry which is preliminary data.</text>
</comment>
<accession>A0ABQ2MJF4</accession>
<dbReference type="Proteomes" id="UP000656881">
    <property type="component" value="Unassembled WGS sequence"/>
</dbReference>
<keyword evidence="2" id="KW-1185">Reference proteome</keyword>
<dbReference type="EMBL" id="BMNG01000014">
    <property type="protein sequence ID" value="GGO52870.1"/>
    <property type="molecule type" value="Genomic_DNA"/>
</dbReference>
<dbReference type="RefSeq" id="WP_189176273.1">
    <property type="nucleotide sequence ID" value="NZ_BMNG01000014.1"/>
</dbReference>
<organism evidence="1 2">
    <name type="scientific">Streptomyces lasiicapitis</name>
    <dbReference type="NCBI Taxonomy" id="1923961"/>
    <lineage>
        <taxon>Bacteria</taxon>
        <taxon>Bacillati</taxon>
        <taxon>Actinomycetota</taxon>
        <taxon>Actinomycetes</taxon>
        <taxon>Kitasatosporales</taxon>
        <taxon>Streptomycetaceae</taxon>
        <taxon>Streptomyces</taxon>
    </lineage>
</organism>
<reference evidence="2" key="1">
    <citation type="journal article" date="2019" name="Int. J. Syst. Evol. Microbiol.">
        <title>The Global Catalogue of Microorganisms (GCM) 10K type strain sequencing project: providing services to taxonomists for standard genome sequencing and annotation.</title>
        <authorList>
            <consortium name="The Broad Institute Genomics Platform"/>
            <consortium name="The Broad Institute Genome Sequencing Center for Infectious Disease"/>
            <person name="Wu L."/>
            <person name="Ma J."/>
        </authorList>
    </citation>
    <scope>NUCLEOTIDE SEQUENCE [LARGE SCALE GENOMIC DNA]</scope>
    <source>
        <strain evidence="2">CGMCC 4.7349</strain>
    </source>
</reference>
<gene>
    <name evidence="1" type="ORF">GCM10012286_58900</name>
</gene>
<name>A0ABQ2MJF4_9ACTN</name>
<proteinExistence type="predicted"/>
<evidence type="ECO:0000313" key="1">
    <source>
        <dbReference type="EMBL" id="GGO52870.1"/>
    </source>
</evidence>
<sequence length="275" mass="28822">MARNLWIGTPGLLREIPQAAKSWDRSAELNVSEFRALEGQVTTFAPFHTTRRLKFSFEGLEPADAQHLARLARRAPDGRTGRAAGPVAVLDPVAVNLLGPAQAAGQSGREDGLDHWFAVSGKPTFKRFVREGWAVGGTVPSVVGWVHGTWPGWPVAPGMHVSWLLPPGWGTDAVARLAWKDADGKALQETSGTNVSVTGTAPADAAFVTPQGSLNSAGIIPLGGACLSVGEAAQAFAVGDGCPAMSVTGYSDVPAARLPYRNIGIDLVEVTRATL</sequence>
<evidence type="ECO:0000313" key="2">
    <source>
        <dbReference type="Proteomes" id="UP000656881"/>
    </source>
</evidence>
<protein>
    <submittedName>
        <fullName evidence="1">Uncharacterized protein</fullName>
    </submittedName>
</protein>